<dbReference type="GO" id="GO:0000155">
    <property type="term" value="F:phosphorelay sensor kinase activity"/>
    <property type="evidence" value="ECO:0007669"/>
    <property type="project" value="InterPro"/>
</dbReference>
<dbReference type="InterPro" id="IPR004358">
    <property type="entry name" value="Sig_transdc_His_kin-like_C"/>
</dbReference>
<keyword evidence="5 10" id="KW-0418">Kinase</keyword>
<dbReference type="InterPro" id="IPR035965">
    <property type="entry name" value="PAS-like_dom_sf"/>
</dbReference>
<comment type="caution">
    <text evidence="10">The sequence shown here is derived from an EMBL/GenBank/DDBJ whole genome shotgun (WGS) entry which is preliminary data.</text>
</comment>
<evidence type="ECO:0000259" key="7">
    <source>
        <dbReference type="PROSITE" id="PS50109"/>
    </source>
</evidence>
<dbReference type="PRINTS" id="PR00344">
    <property type="entry name" value="BCTRLSENSOR"/>
</dbReference>
<dbReference type="Gene3D" id="1.10.287.130">
    <property type="match status" value="1"/>
</dbReference>
<sequence>MLASAIQACYFYPRAMLSTEFRDLPDYELLQEVVNMINEGLIIKDLNGQIITFNQQALNLLDLPAEQCRGKNCADLFISFCHSDLRLYEFEEVPSVVTMRTGKAVQDAVIGIKTEKALNWVSLSSKVISIGGTPYVLISFFDISNIIEANRKLAEKERHLQLIVSSIDDMVFEITAGGNILNYWTNDTQQLFYNPDFFLDRNIGELFPPELSKPFLELITKSLQENMPCGMEYQSPFDSHKDSWYYMHVRPIHTLEGKVAVVISDITEERKTQQKLAEMDRRWKFVLESSGQALWDFDFPTRSVYYTDVWKTMLGYNPDEIGMGRNEWESRVHPEDVKLMNDAVQLHVEGKIPYCEVEHRLMHKDGAYRWILSKSVITERDVAGNPLRMLGINMDITERIHNMEQIRISEQKFNQAFQYSAIGMALVEMDGHCMEVNETFCKMLGYTAEELRSMTFHQFTHPDDLSEDVANMDKLVKGEFRSYTLEKRYIHKQGHFIWSLLTVSLVRDSNGEPIFCIGQVQDISASKVLIDALARQNAQLELTTLDLEQKINQLEEFNQIVAHNLRSPAGNIQMLIHEIENATSEADRDEYLDLLKLSSTALIETLQELIDILEIRVNNCLPFESCHFTDITDKVIKQLLAGIQHKNASVVTNFGVQDIFYPKVYLESIIQNLVSNALKYSSPERPPQINIETYLHKGTVCLSVRDNGLGIDLNKYGSQIFKFRKIFHRGFDSRGVGLFMTRNQIETLGGKITVESEPDIGTTFTIKF</sequence>
<dbReference type="Proteomes" id="UP000248745">
    <property type="component" value="Unassembled WGS sequence"/>
</dbReference>
<dbReference type="SMART" id="SM00387">
    <property type="entry name" value="HATPase_c"/>
    <property type="match status" value="1"/>
</dbReference>
<feature type="domain" description="PAS" evidence="8">
    <location>
        <begin position="279"/>
        <end position="351"/>
    </location>
</feature>
<accession>A0A2W2AQL6</accession>
<dbReference type="InterPro" id="IPR036890">
    <property type="entry name" value="HATPase_C_sf"/>
</dbReference>
<evidence type="ECO:0000256" key="1">
    <source>
        <dbReference type="ARBA" id="ARBA00000085"/>
    </source>
</evidence>
<dbReference type="EMBL" id="QKTW01000002">
    <property type="protein sequence ID" value="PZF74710.1"/>
    <property type="molecule type" value="Genomic_DNA"/>
</dbReference>
<dbReference type="AlphaFoldDB" id="A0A2W2AQL6"/>
<dbReference type="PANTHER" id="PTHR43304">
    <property type="entry name" value="PHYTOCHROME-LIKE PROTEIN CPH1"/>
    <property type="match status" value="1"/>
</dbReference>
<dbReference type="PROSITE" id="PS50109">
    <property type="entry name" value="HIS_KIN"/>
    <property type="match status" value="1"/>
</dbReference>
<evidence type="ECO:0000256" key="2">
    <source>
        <dbReference type="ARBA" id="ARBA00012438"/>
    </source>
</evidence>
<dbReference type="PROSITE" id="PS50113">
    <property type="entry name" value="PAC"/>
    <property type="match status" value="2"/>
</dbReference>
<dbReference type="Pfam" id="PF02518">
    <property type="entry name" value="HATPase_c"/>
    <property type="match status" value="1"/>
</dbReference>
<keyword evidence="3" id="KW-0597">Phosphoprotein</keyword>
<organism evidence="10 11">
    <name type="scientific">Taibaiella soli</name>
    <dbReference type="NCBI Taxonomy" id="1649169"/>
    <lineage>
        <taxon>Bacteria</taxon>
        <taxon>Pseudomonadati</taxon>
        <taxon>Bacteroidota</taxon>
        <taxon>Chitinophagia</taxon>
        <taxon>Chitinophagales</taxon>
        <taxon>Chitinophagaceae</taxon>
        <taxon>Taibaiella</taxon>
    </lineage>
</organism>
<dbReference type="SMART" id="SM00091">
    <property type="entry name" value="PAS"/>
    <property type="match status" value="4"/>
</dbReference>
<dbReference type="EC" id="2.7.13.3" evidence="2"/>
<dbReference type="SUPFAM" id="SSF55785">
    <property type="entry name" value="PYP-like sensor domain (PAS domain)"/>
    <property type="match status" value="4"/>
</dbReference>
<proteinExistence type="predicted"/>
<dbReference type="InterPro" id="IPR013655">
    <property type="entry name" value="PAS_fold_3"/>
</dbReference>
<keyword evidence="4" id="KW-0808">Transferase</keyword>
<dbReference type="PANTHER" id="PTHR43304:SF1">
    <property type="entry name" value="PAC DOMAIN-CONTAINING PROTEIN"/>
    <property type="match status" value="1"/>
</dbReference>
<dbReference type="NCBIfam" id="TIGR00229">
    <property type="entry name" value="sensory_box"/>
    <property type="match status" value="3"/>
</dbReference>
<dbReference type="InterPro" id="IPR001610">
    <property type="entry name" value="PAC"/>
</dbReference>
<dbReference type="Gene3D" id="3.30.450.20">
    <property type="entry name" value="PAS domain"/>
    <property type="match status" value="4"/>
</dbReference>
<dbReference type="CDD" id="cd00130">
    <property type="entry name" value="PAS"/>
    <property type="match status" value="4"/>
</dbReference>
<keyword evidence="6" id="KW-0175">Coiled coil</keyword>
<name>A0A2W2AQL6_9BACT</name>
<feature type="domain" description="PAS" evidence="8">
    <location>
        <begin position="26"/>
        <end position="84"/>
    </location>
</feature>
<reference evidence="10 11" key="1">
    <citation type="submission" date="2018-06" db="EMBL/GenBank/DDBJ databases">
        <title>Mucibacter soli gen. nov., sp. nov., a new member of the family Chitinophagaceae producing mucin.</title>
        <authorList>
            <person name="Kim M.-K."/>
            <person name="Park S."/>
            <person name="Kim T.-S."/>
            <person name="Joung Y."/>
            <person name="Han J.-H."/>
            <person name="Kim S.B."/>
        </authorList>
    </citation>
    <scope>NUCLEOTIDE SEQUENCE [LARGE SCALE GENOMIC DNA]</scope>
    <source>
        <strain evidence="10 11">R1-15</strain>
    </source>
</reference>
<dbReference type="InterPro" id="IPR000014">
    <property type="entry name" value="PAS"/>
</dbReference>
<evidence type="ECO:0000313" key="11">
    <source>
        <dbReference type="Proteomes" id="UP000248745"/>
    </source>
</evidence>
<evidence type="ECO:0000256" key="4">
    <source>
        <dbReference type="ARBA" id="ARBA00022679"/>
    </source>
</evidence>
<keyword evidence="11" id="KW-1185">Reference proteome</keyword>
<feature type="domain" description="PAS" evidence="8">
    <location>
        <begin position="409"/>
        <end position="479"/>
    </location>
</feature>
<dbReference type="InterPro" id="IPR000700">
    <property type="entry name" value="PAS-assoc_C"/>
</dbReference>
<feature type="domain" description="PAC" evidence="9">
    <location>
        <begin position="355"/>
        <end position="408"/>
    </location>
</feature>
<dbReference type="InterPro" id="IPR036097">
    <property type="entry name" value="HisK_dim/P_sf"/>
</dbReference>
<dbReference type="PROSITE" id="PS50112">
    <property type="entry name" value="PAS"/>
    <property type="match status" value="3"/>
</dbReference>
<protein>
    <recommendedName>
        <fullName evidence="2">histidine kinase</fullName>
        <ecNumber evidence="2">2.7.13.3</ecNumber>
    </recommendedName>
</protein>
<dbReference type="Pfam" id="PF08447">
    <property type="entry name" value="PAS_3"/>
    <property type="match status" value="2"/>
</dbReference>
<evidence type="ECO:0000256" key="5">
    <source>
        <dbReference type="ARBA" id="ARBA00022777"/>
    </source>
</evidence>
<dbReference type="Pfam" id="PF13426">
    <property type="entry name" value="PAS_9"/>
    <property type="match status" value="2"/>
</dbReference>
<dbReference type="Gene3D" id="3.30.565.10">
    <property type="entry name" value="Histidine kinase-like ATPase, C-terminal domain"/>
    <property type="match status" value="1"/>
</dbReference>
<dbReference type="OrthoDB" id="5522855at2"/>
<evidence type="ECO:0000256" key="3">
    <source>
        <dbReference type="ARBA" id="ARBA00022553"/>
    </source>
</evidence>
<evidence type="ECO:0000259" key="8">
    <source>
        <dbReference type="PROSITE" id="PS50112"/>
    </source>
</evidence>
<evidence type="ECO:0000313" key="10">
    <source>
        <dbReference type="EMBL" id="PZF74710.1"/>
    </source>
</evidence>
<feature type="coiled-coil region" evidence="6">
    <location>
        <begin position="530"/>
        <end position="557"/>
    </location>
</feature>
<gene>
    <name evidence="10" type="ORF">DN068_00490</name>
</gene>
<comment type="catalytic activity">
    <reaction evidence="1">
        <text>ATP + protein L-histidine = ADP + protein N-phospho-L-histidine.</text>
        <dbReference type="EC" id="2.7.13.3"/>
    </reaction>
</comment>
<feature type="domain" description="Histidine kinase" evidence="7">
    <location>
        <begin position="560"/>
        <end position="768"/>
    </location>
</feature>
<dbReference type="InterPro" id="IPR003594">
    <property type="entry name" value="HATPase_dom"/>
</dbReference>
<dbReference type="InterPro" id="IPR005467">
    <property type="entry name" value="His_kinase_dom"/>
</dbReference>
<dbReference type="InterPro" id="IPR052162">
    <property type="entry name" value="Sensor_kinase/Photoreceptor"/>
</dbReference>
<dbReference type="SUPFAM" id="SSF47384">
    <property type="entry name" value="Homodimeric domain of signal transducing histidine kinase"/>
    <property type="match status" value="1"/>
</dbReference>
<dbReference type="SMART" id="SM00086">
    <property type="entry name" value="PAC"/>
    <property type="match status" value="2"/>
</dbReference>
<dbReference type="SUPFAM" id="SSF55874">
    <property type="entry name" value="ATPase domain of HSP90 chaperone/DNA topoisomerase II/histidine kinase"/>
    <property type="match status" value="1"/>
</dbReference>
<evidence type="ECO:0000256" key="6">
    <source>
        <dbReference type="SAM" id="Coils"/>
    </source>
</evidence>
<evidence type="ECO:0000259" key="9">
    <source>
        <dbReference type="PROSITE" id="PS50113"/>
    </source>
</evidence>
<feature type="domain" description="PAC" evidence="9">
    <location>
        <begin position="483"/>
        <end position="535"/>
    </location>
</feature>